<keyword evidence="4" id="KW-0408">Iron</keyword>
<dbReference type="InterPro" id="IPR012312">
    <property type="entry name" value="Hemerythrin-like"/>
</dbReference>
<dbReference type="CDD" id="cd12108">
    <property type="entry name" value="Hr-like"/>
    <property type="match status" value="1"/>
</dbReference>
<comment type="subcellular location">
    <subcellularLocation>
        <location evidence="1">Cytoplasm</location>
    </subcellularLocation>
</comment>
<dbReference type="PANTHER" id="PTHR36438">
    <property type="entry name" value="IRON-SULFUR CLUSTER REPAIR PROTEIN YTFE"/>
    <property type="match status" value="1"/>
</dbReference>
<evidence type="ECO:0000256" key="1">
    <source>
        <dbReference type="ARBA" id="ARBA00004496"/>
    </source>
</evidence>
<evidence type="ECO:0000256" key="3">
    <source>
        <dbReference type="ARBA" id="ARBA00022723"/>
    </source>
</evidence>
<accession>A0ABP7DYZ1</accession>
<gene>
    <name evidence="6" type="primary">ytfE</name>
    <name evidence="6" type="ORF">GCM10022421_18080</name>
</gene>
<evidence type="ECO:0000313" key="7">
    <source>
        <dbReference type="Proteomes" id="UP001501479"/>
    </source>
</evidence>
<name>A0ABP7DYZ1_9GAMM</name>
<evidence type="ECO:0000256" key="2">
    <source>
        <dbReference type="ARBA" id="ARBA00022490"/>
    </source>
</evidence>
<proteinExistence type="predicted"/>
<evidence type="ECO:0000256" key="4">
    <source>
        <dbReference type="ARBA" id="ARBA00023004"/>
    </source>
</evidence>
<dbReference type="Gene3D" id="1.20.120.520">
    <property type="entry name" value="nmb1532 protein domain like"/>
    <property type="match status" value="1"/>
</dbReference>
<feature type="domain" description="Hemerythrin-like" evidence="5">
    <location>
        <begin position="77"/>
        <end position="215"/>
    </location>
</feature>
<keyword evidence="3" id="KW-0479">Metal-binding</keyword>
<keyword evidence="7" id="KW-1185">Reference proteome</keyword>
<dbReference type="PANTHER" id="PTHR36438:SF1">
    <property type="entry name" value="IRON-SULFUR CLUSTER REPAIR PROTEIN YTFE"/>
    <property type="match status" value="1"/>
</dbReference>
<protein>
    <submittedName>
        <fullName evidence="6">Iron-sulfur cluster repair protein YtfE</fullName>
    </submittedName>
</protein>
<dbReference type="InterPro" id="IPR019903">
    <property type="entry name" value="RIC_family"/>
</dbReference>
<reference evidence="7" key="1">
    <citation type="journal article" date="2019" name="Int. J. Syst. Evol. Microbiol.">
        <title>The Global Catalogue of Microorganisms (GCM) 10K type strain sequencing project: providing services to taxonomists for standard genome sequencing and annotation.</title>
        <authorList>
            <consortium name="The Broad Institute Genomics Platform"/>
            <consortium name="The Broad Institute Genome Sequencing Center for Infectious Disease"/>
            <person name="Wu L."/>
            <person name="Ma J."/>
        </authorList>
    </citation>
    <scope>NUCLEOTIDE SEQUENCE [LARGE SCALE GENOMIC DNA]</scope>
    <source>
        <strain evidence="7">JCM 17329</strain>
    </source>
</reference>
<sequence length="231" mass="26165">MSLLNHSLGSLARDIPGATRLFHHYQLNYCCGGKALLSEALAERGLDTAEVIARLELLAARHQDDTNWAEVGIDPLIDHILERYHAVHREQLPVLLQLARRVEAVHEAHSLCPSGLADHLDAMRQELESHMQKEEQILFPMLRRGLFTPARAPIEVMRMEHDDHGQALNRLLELTHQLALPGDACTSWQTLYAGITELKNDLMQHIHLENNLLFQADSLNPSSRHQEVHHG</sequence>
<dbReference type="Proteomes" id="UP001501479">
    <property type="component" value="Unassembled WGS sequence"/>
</dbReference>
<dbReference type="Pfam" id="PF01814">
    <property type="entry name" value="Hemerythrin"/>
    <property type="match status" value="1"/>
</dbReference>
<comment type="caution">
    <text evidence="6">The sequence shown here is derived from an EMBL/GenBank/DDBJ whole genome shotgun (WGS) entry which is preliminary data.</text>
</comment>
<dbReference type="EMBL" id="BAABDS010000027">
    <property type="protein sequence ID" value="GAA3711075.1"/>
    <property type="molecule type" value="Genomic_DNA"/>
</dbReference>
<dbReference type="NCBIfam" id="TIGR03652">
    <property type="entry name" value="FeS_repair_RIC"/>
    <property type="match status" value="1"/>
</dbReference>
<dbReference type="RefSeq" id="WP_344964406.1">
    <property type="nucleotide sequence ID" value="NZ_BAABDS010000027.1"/>
</dbReference>
<dbReference type="Pfam" id="PF04405">
    <property type="entry name" value="ScdA_N"/>
    <property type="match status" value="1"/>
</dbReference>
<keyword evidence="2" id="KW-0963">Cytoplasm</keyword>
<dbReference type="NCBIfam" id="NF008221">
    <property type="entry name" value="PRK10992.1"/>
    <property type="match status" value="1"/>
</dbReference>
<evidence type="ECO:0000313" key="6">
    <source>
        <dbReference type="EMBL" id="GAA3711075.1"/>
    </source>
</evidence>
<organism evidence="6 7">
    <name type="scientific">Oceanisphaera sediminis</name>
    <dbReference type="NCBI Taxonomy" id="981381"/>
    <lineage>
        <taxon>Bacteria</taxon>
        <taxon>Pseudomonadati</taxon>
        <taxon>Pseudomonadota</taxon>
        <taxon>Gammaproteobacteria</taxon>
        <taxon>Aeromonadales</taxon>
        <taxon>Aeromonadaceae</taxon>
        <taxon>Oceanisphaera</taxon>
    </lineage>
</organism>
<evidence type="ECO:0000259" key="5">
    <source>
        <dbReference type="Pfam" id="PF01814"/>
    </source>
</evidence>